<dbReference type="EMBL" id="RHHQ01000010">
    <property type="protein sequence ID" value="RNB87782.1"/>
    <property type="molecule type" value="Genomic_DNA"/>
</dbReference>
<comment type="subunit">
    <text evidence="4">Homodimer.</text>
</comment>
<reference evidence="12 13" key="1">
    <citation type="submission" date="2018-10" db="EMBL/GenBank/DDBJ databases">
        <title>Phylogenomics of Brevibacillus.</title>
        <authorList>
            <person name="Dunlap C."/>
        </authorList>
    </citation>
    <scope>NUCLEOTIDE SEQUENCE [LARGE SCALE GENOMIC DNA]</scope>
    <source>
        <strain evidence="12 13">JCM 15716</strain>
    </source>
</reference>
<dbReference type="InterPro" id="IPR004839">
    <property type="entry name" value="Aminotransferase_I/II_large"/>
</dbReference>
<evidence type="ECO:0000256" key="9">
    <source>
        <dbReference type="ARBA" id="ARBA00023125"/>
    </source>
</evidence>
<comment type="similarity">
    <text evidence="3">Belongs to the class-I pyridoxal-phosphate-dependent aminotransferase family.</text>
</comment>
<dbReference type="PANTHER" id="PTHR46577">
    <property type="entry name" value="HTH-TYPE TRANSCRIPTIONAL REGULATORY PROTEIN GABR"/>
    <property type="match status" value="1"/>
</dbReference>
<keyword evidence="8" id="KW-0805">Transcription regulation</keyword>
<dbReference type="InterPro" id="IPR015421">
    <property type="entry name" value="PyrdxlP-dep_Trfase_major"/>
</dbReference>
<dbReference type="CDD" id="cd00609">
    <property type="entry name" value="AAT_like"/>
    <property type="match status" value="1"/>
</dbReference>
<dbReference type="GO" id="GO:0030170">
    <property type="term" value="F:pyridoxal phosphate binding"/>
    <property type="evidence" value="ECO:0007669"/>
    <property type="project" value="InterPro"/>
</dbReference>
<dbReference type="InterPro" id="IPR000524">
    <property type="entry name" value="Tscrpt_reg_HTH_GntR"/>
</dbReference>
<dbReference type="InterPro" id="IPR051446">
    <property type="entry name" value="HTH_trans_reg/aminotransferase"/>
</dbReference>
<dbReference type="Proteomes" id="UP000271031">
    <property type="component" value="Unassembled WGS sequence"/>
</dbReference>
<dbReference type="PROSITE" id="PS50949">
    <property type="entry name" value="HTH_GNTR"/>
    <property type="match status" value="1"/>
</dbReference>
<keyword evidence="6 12" id="KW-0808">Transferase</keyword>
<dbReference type="Gene3D" id="1.10.10.10">
    <property type="entry name" value="Winged helix-like DNA-binding domain superfamily/Winged helix DNA-binding domain"/>
    <property type="match status" value="1"/>
</dbReference>
<dbReference type="SMART" id="SM00345">
    <property type="entry name" value="HTH_GNTR"/>
    <property type="match status" value="1"/>
</dbReference>
<name>A0A3M8DI55_9BACL</name>
<dbReference type="PRINTS" id="PR00035">
    <property type="entry name" value="HTHGNTR"/>
</dbReference>
<dbReference type="OrthoDB" id="9802601at2"/>
<evidence type="ECO:0000259" key="11">
    <source>
        <dbReference type="PROSITE" id="PS50949"/>
    </source>
</evidence>
<keyword evidence="9" id="KW-0238">DNA-binding</keyword>
<comment type="cofactor">
    <cofactor evidence="1">
        <name>pyridoxal 5'-phosphate</name>
        <dbReference type="ChEBI" id="CHEBI:597326"/>
    </cofactor>
</comment>
<dbReference type="Pfam" id="PF00392">
    <property type="entry name" value="GntR"/>
    <property type="match status" value="1"/>
</dbReference>
<keyword evidence="13" id="KW-1185">Reference proteome</keyword>
<dbReference type="Gene3D" id="3.90.1150.10">
    <property type="entry name" value="Aspartate Aminotransferase, domain 1"/>
    <property type="match status" value="1"/>
</dbReference>
<evidence type="ECO:0000256" key="3">
    <source>
        <dbReference type="ARBA" id="ARBA00007441"/>
    </source>
</evidence>
<comment type="similarity">
    <text evidence="2">In the C-terminal section; belongs to the class-I pyridoxal-phosphate-dependent aminotransferase family.</text>
</comment>
<evidence type="ECO:0000256" key="6">
    <source>
        <dbReference type="ARBA" id="ARBA00022679"/>
    </source>
</evidence>
<evidence type="ECO:0000256" key="2">
    <source>
        <dbReference type="ARBA" id="ARBA00005384"/>
    </source>
</evidence>
<dbReference type="InterPro" id="IPR015424">
    <property type="entry name" value="PyrdxlP-dep_Trfase"/>
</dbReference>
<dbReference type="Gene3D" id="3.40.640.10">
    <property type="entry name" value="Type I PLP-dependent aspartate aminotransferase-like (Major domain)"/>
    <property type="match status" value="1"/>
</dbReference>
<evidence type="ECO:0000313" key="12">
    <source>
        <dbReference type="EMBL" id="RNB87782.1"/>
    </source>
</evidence>
<dbReference type="AlphaFoldDB" id="A0A3M8DI55"/>
<keyword evidence="7" id="KW-0663">Pyridoxal phosphate</keyword>
<dbReference type="Pfam" id="PF00155">
    <property type="entry name" value="Aminotran_1_2"/>
    <property type="match status" value="1"/>
</dbReference>
<dbReference type="SUPFAM" id="SSF53383">
    <property type="entry name" value="PLP-dependent transferases"/>
    <property type="match status" value="1"/>
</dbReference>
<evidence type="ECO:0000256" key="4">
    <source>
        <dbReference type="ARBA" id="ARBA00011738"/>
    </source>
</evidence>
<comment type="caution">
    <text evidence="12">The sequence shown here is derived from an EMBL/GenBank/DDBJ whole genome shotgun (WGS) entry which is preliminary data.</text>
</comment>
<evidence type="ECO:0000256" key="8">
    <source>
        <dbReference type="ARBA" id="ARBA00023015"/>
    </source>
</evidence>
<dbReference type="InterPro" id="IPR036388">
    <property type="entry name" value="WH-like_DNA-bd_sf"/>
</dbReference>
<dbReference type="GO" id="GO:0003700">
    <property type="term" value="F:DNA-binding transcription factor activity"/>
    <property type="evidence" value="ECO:0007669"/>
    <property type="project" value="InterPro"/>
</dbReference>
<dbReference type="FunFam" id="3.40.640.10:FF:000053">
    <property type="entry name" value="Aminotransferase, class I"/>
    <property type="match status" value="1"/>
</dbReference>
<organism evidence="12 13">
    <name type="scientific">Brevibacillus fluminis</name>
    <dbReference type="NCBI Taxonomy" id="511487"/>
    <lineage>
        <taxon>Bacteria</taxon>
        <taxon>Bacillati</taxon>
        <taxon>Bacillota</taxon>
        <taxon>Bacilli</taxon>
        <taxon>Bacillales</taxon>
        <taxon>Paenibacillaceae</taxon>
        <taxon>Brevibacillus</taxon>
    </lineage>
</organism>
<dbReference type="GO" id="GO:0008483">
    <property type="term" value="F:transaminase activity"/>
    <property type="evidence" value="ECO:0007669"/>
    <property type="project" value="UniProtKB-KW"/>
</dbReference>
<dbReference type="SUPFAM" id="SSF46785">
    <property type="entry name" value="Winged helix' DNA-binding domain"/>
    <property type="match status" value="1"/>
</dbReference>
<keyword evidence="5 12" id="KW-0032">Aminotransferase</keyword>
<evidence type="ECO:0000313" key="13">
    <source>
        <dbReference type="Proteomes" id="UP000271031"/>
    </source>
</evidence>
<feature type="domain" description="HTH gntR-type" evidence="11">
    <location>
        <begin position="4"/>
        <end position="72"/>
    </location>
</feature>
<dbReference type="PANTHER" id="PTHR46577:SF2">
    <property type="entry name" value="TRANSCRIPTIONAL REGULATORY PROTEIN"/>
    <property type="match status" value="1"/>
</dbReference>
<accession>A0A3M8DI55</accession>
<protein>
    <submittedName>
        <fullName evidence="12">PLP-dependent aminotransferase family protein</fullName>
    </submittedName>
</protein>
<evidence type="ECO:0000256" key="5">
    <source>
        <dbReference type="ARBA" id="ARBA00022576"/>
    </source>
</evidence>
<keyword evidence="10" id="KW-0804">Transcription</keyword>
<dbReference type="InterPro" id="IPR036390">
    <property type="entry name" value="WH_DNA-bd_sf"/>
</dbReference>
<dbReference type="CDD" id="cd07377">
    <property type="entry name" value="WHTH_GntR"/>
    <property type="match status" value="1"/>
</dbReference>
<sequence>MGRKPIYQEVYNQLRYQILSGEWTIGSMLPPERKLSSQLGVSRNTVVKAFDELQAEGFIESRMGSGRYVEPLPPERSLGRINWQEVSQLSALQTTPCNMAEMLNKPVLSPELINFAHGDGGKHTWNFSQFAEYVKRAAEKPHSYYFHTISGYLPLREWIVKQMGVSQIHSPDQVMITSGSQEALFFIATLLAKPGDTIATEMPTYFGSLQLFQSLGLRIIPLPMDKDGMKVDVLEGVLARYRPKFVYTVPTFHNPTGVTLSLARRKRLVALSEQYRIPIIEDDAYRHLHMGKEPPPPLKSFDDSGNIIYVNTFSKILFPGLRIGWIAASRPFIQMCSRMKELSITTNTLGQIAIADFLMEQNIEKHLAKVRTIYRTQSQAMQKHLVRMKPLGVHFEPTSGGFYYWVSLPEGMNARELMQRCHQRGLSIVSGDMFLLREAIQPYVRLCYSHETEEEIARGMEIMDELLREGKEREV</sequence>
<evidence type="ECO:0000256" key="10">
    <source>
        <dbReference type="ARBA" id="ARBA00023163"/>
    </source>
</evidence>
<dbReference type="RefSeq" id="WP_122918387.1">
    <property type="nucleotide sequence ID" value="NZ_RHHQ01000010.1"/>
</dbReference>
<proteinExistence type="inferred from homology"/>
<dbReference type="InterPro" id="IPR015422">
    <property type="entry name" value="PyrdxlP-dep_Trfase_small"/>
</dbReference>
<dbReference type="GO" id="GO:0003677">
    <property type="term" value="F:DNA binding"/>
    <property type="evidence" value="ECO:0007669"/>
    <property type="project" value="UniProtKB-KW"/>
</dbReference>
<gene>
    <name evidence="12" type="ORF">EDM56_13185</name>
</gene>
<evidence type="ECO:0000256" key="1">
    <source>
        <dbReference type="ARBA" id="ARBA00001933"/>
    </source>
</evidence>
<evidence type="ECO:0000256" key="7">
    <source>
        <dbReference type="ARBA" id="ARBA00022898"/>
    </source>
</evidence>